<dbReference type="InterPro" id="IPR028362">
    <property type="entry name" value="AlgI"/>
</dbReference>
<dbReference type="Proteomes" id="UP000199371">
    <property type="component" value="Unassembled WGS sequence"/>
</dbReference>
<feature type="transmembrane region" description="Helical" evidence="12">
    <location>
        <begin position="438"/>
        <end position="461"/>
    </location>
</feature>
<feature type="transmembrane region" description="Helical" evidence="12">
    <location>
        <begin position="7"/>
        <end position="23"/>
    </location>
</feature>
<dbReference type="GO" id="GO:0005886">
    <property type="term" value="C:plasma membrane"/>
    <property type="evidence" value="ECO:0007669"/>
    <property type="project" value="UniProtKB-SubCell"/>
</dbReference>
<dbReference type="InterPro" id="IPR004299">
    <property type="entry name" value="MBOAT_fam"/>
</dbReference>
<keyword evidence="4 11" id="KW-1003">Cell membrane</keyword>
<comment type="similarity">
    <text evidence="3 11">Belongs to the membrane-bound acyltransferase family.</text>
</comment>
<dbReference type="OrthoDB" id="139172at2"/>
<dbReference type="Pfam" id="PF03062">
    <property type="entry name" value="MBOAT"/>
    <property type="match status" value="1"/>
</dbReference>
<protein>
    <recommendedName>
        <fullName evidence="11">Probable alginate O-acetylase</fullName>
        <ecNumber evidence="11">2.3.1.-</ecNumber>
    </recommendedName>
</protein>
<keyword evidence="11" id="KW-0997">Cell inner membrane</keyword>
<evidence type="ECO:0000313" key="13">
    <source>
        <dbReference type="EMBL" id="SEH72138.1"/>
    </source>
</evidence>
<evidence type="ECO:0000256" key="7">
    <source>
        <dbReference type="ARBA" id="ARBA00022841"/>
    </source>
</evidence>
<evidence type="ECO:0000256" key="4">
    <source>
        <dbReference type="ARBA" id="ARBA00022475"/>
    </source>
</evidence>
<sequence length="463" mass="52963">MSFTSFHFYVFLIALVILLRLVQHNGQKKMLLLLASYWFYMSWDWRFGALLFAMTVVNFYCGRLIRYSARPKIWLSVSLLFSLGVLGLFKYFNFFLANLDAVASMLGMSSHINILHIILPVGISFYTFQALSYTIDIYRRQLDPVDSLADFALFVSFFPQLVAGPIVRASYFLPQLAQHTPADSAAQQEGVMLIIRGLIKKVLLADILALHLVDPAFTDYANHSSAFLVLALIGYSFQVYLDFSAYTDIARGCARLLGYQLPINFNRPYLADSISNFWQRWHISMSSFFRDYLYHGLGGSKRGNVYINLVLTFVAIGVWHGAGWNFLLYGFCHGVLVAFERYMRKYGWFGSQTGWRWALAVLRTFFLVCVLRVMFRAEDLHQAGGYLQAIWQNMALSFHLTTAGAVALLVAIVLHLIPQHYMALWQQRYLTTPQLLQASVVVLLLYSMLMLGSGEAPFIYFQF</sequence>
<dbReference type="GO" id="GO:0042121">
    <property type="term" value="P:alginic acid biosynthetic process"/>
    <property type="evidence" value="ECO:0007669"/>
    <property type="project" value="UniProtKB-UniRule"/>
</dbReference>
<accession>A0A1H6KFV0</accession>
<evidence type="ECO:0000256" key="11">
    <source>
        <dbReference type="PIRNR" id="PIRNR016636"/>
    </source>
</evidence>
<keyword evidence="5 11" id="KW-0808">Transferase</keyword>
<organism evidence="13 14">
    <name type="scientific">Rheinheimera pacifica</name>
    <dbReference type="NCBI Taxonomy" id="173990"/>
    <lineage>
        <taxon>Bacteria</taxon>
        <taxon>Pseudomonadati</taxon>
        <taxon>Pseudomonadota</taxon>
        <taxon>Gammaproteobacteria</taxon>
        <taxon>Chromatiales</taxon>
        <taxon>Chromatiaceae</taxon>
        <taxon>Rheinheimera</taxon>
    </lineage>
</organism>
<evidence type="ECO:0000256" key="8">
    <source>
        <dbReference type="ARBA" id="ARBA00022989"/>
    </source>
</evidence>
<evidence type="ECO:0000313" key="14">
    <source>
        <dbReference type="Proteomes" id="UP000199371"/>
    </source>
</evidence>
<feature type="transmembrane region" description="Helical" evidence="12">
    <location>
        <begin position="220"/>
        <end position="241"/>
    </location>
</feature>
<evidence type="ECO:0000256" key="10">
    <source>
        <dbReference type="ARBA" id="ARBA00023315"/>
    </source>
</evidence>
<dbReference type="STRING" id="173990.SAMN05660691_01011"/>
<feature type="transmembrane region" description="Helical" evidence="12">
    <location>
        <begin position="112"/>
        <end position="135"/>
    </location>
</feature>
<comment type="subcellular location">
    <subcellularLocation>
        <location evidence="11">Cell inner membrane</location>
    </subcellularLocation>
    <subcellularLocation>
        <location evidence="1">Cell membrane</location>
        <topology evidence="1">Multi-pass membrane protein</topology>
    </subcellularLocation>
</comment>
<keyword evidence="14" id="KW-1185">Reference proteome</keyword>
<dbReference type="PANTHER" id="PTHR13285:SF23">
    <property type="entry name" value="TEICHOIC ACID D-ALANYLTRANSFERASE"/>
    <property type="match status" value="1"/>
</dbReference>
<reference evidence="14" key="1">
    <citation type="submission" date="2016-10" db="EMBL/GenBank/DDBJ databases">
        <authorList>
            <person name="Varghese N."/>
            <person name="Submissions S."/>
        </authorList>
    </citation>
    <scope>NUCLEOTIDE SEQUENCE [LARGE SCALE GENOMIC DNA]</scope>
    <source>
        <strain evidence="14">DSM 17616</strain>
    </source>
</reference>
<keyword evidence="7 11" id="KW-0016">Alginate biosynthesis</keyword>
<name>A0A1H6KFV0_9GAMM</name>
<dbReference type="EC" id="2.3.1.-" evidence="11"/>
<dbReference type="PIRSF" id="PIRSF016636">
    <property type="entry name" value="AlgI_DltB"/>
    <property type="match status" value="1"/>
</dbReference>
<dbReference type="PANTHER" id="PTHR13285">
    <property type="entry name" value="ACYLTRANSFERASE"/>
    <property type="match status" value="1"/>
</dbReference>
<evidence type="ECO:0000256" key="6">
    <source>
        <dbReference type="ARBA" id="ARBA00022692"/>
    </source>
</evidence>
<feature type="transmembrane region" description="Helical" evidence="12">
    <location>
        <begin position="43"/>
        <end position="61"/>
    </location>
</feature>
<evidence type="ECO:0000256" key="12">
    <source>
        <dbReference type="SAM" id="Phobius"/>
    </source>
</evidence>
<dbReference type="InterPro" id="IPR051085">
    <property type="entry name" value="MB_O-acyltransferase"/>
</dbReference>
<dbReference type="InterPro" id="IPR024194">
    <property type="entry name" value="Ac/AlaTfrase_AlgI/DltB"/>
</dbReference>
<dbReference type="UniPathway" id="UPA00286"/>
<keyword evidence="8 12" id="KW-1133">Transmembrane helix</keyword>
<dbReference type="PIRSF" id="PIRSF500217">
    <property type="entry name" value="AlgI"/>
    <property type="match status" value="1"/>
</dbReference>
<keyword evidence="10 11" id="KW-0012">Acyltransferase</keyword>
<dbReference type="GO" id="GO:0016746">
    <property type="term" value="F:acyltransferase activity"/>
    <property type="evidence" value="ECO:0007669"/>
    <property type="project" value="UniProtKB-KW"/>
</dbReference>
<evidence type="ECO:0000256" key="9">
    <source>
        <dbReference type="ARBA" id="ARBA00023136"/>
    </source>
</evidence>
<keyword evidence="9 11" id="KW-0472">Membrane</keyword>
<dbReference type="AlphaFoldDB" id="A0A1H6KFV0"/>
<gene>
    <name evidence="13" type="ORF">SAMN05660691_01011</name>
</gene>
<feature type="transmembrane region" description="Helical" evidence="12">
    <location>
        <begin position="73"/>
        <end position="92"/>
    </location>
</feature>
<evidence type="ECO:0000256" key="5">
    <source>
        <dbReference type="ARBA" id="ARBA00022679"/>
    </source>
</evidence>
<proteinExistence type="inferred from homology"/>
<comment type="pathway">
    <text evidence="2 11">Glycan biosynthesis; alginate biosynthesis.</text>
</comment>
<dbReference type="RefSeq" id="WP_092790926.1">
    <property type="nucleotide sequence ID" value="NZ_FNXF01000003.1"/>
</dbReference>
<feature type="transmembrane region" description="Helical" evidence="12">
    <location>
        <begin position="355"/>
        <end position="375"/>
    </location>
</feature>
<evidence type="ECO:0000256" key="1">
    <source>
        <dbReference type="ARBA" id="ARBA00004651"/>
    </source>
</evidence>
<dbReference type="EMBL" id="FNXF01000003">
    <property type="protein sequence ID" value="SEH72138.1"/>
    <property type="molecule type" value="Genomic_DNA"/>
</dbReference>
<feature type="transmembrane region" description="Helical" evidence="12">
    <location>
        <begin position="395"/>
        <end position="417"/>
    </location>
</feature>
<evidence type="ECO:0000256" key="2">
    <source>
        <dbReference type="ARBA" id="ARBA00005182"/>
    </source>
</evidence>
<keyword evidence="6 11" id="KW-0812">Transmembrane</keyword>
<evidence type="ECO:0000256" key="3">
    <source>
        <dbReference type="ARBA" id="ARBA00010323"/>
    </source>
</evidence>